<dbReference type="EMBL" id="JACHDS010000001">
    <property type="protein sequence ID" value="MBB6172185.1"/>
    <property type="molecule type" value="Genomic_DNA"/>
</dbReference>
<dbReference type="InterPro" id="IPR006944">
    <property type="entry name" value="Phage/GTA_portal"/>
</dbReference>
<protein>
    <submittedName>
        <fullName evidence="2">HK97 family phage portal protein</fullName>
    </submittedName>
</protein>
<sequence>MSMIVSGGKLDLVRGPGGYQLPSSMQLGAEWVEYGEIYRRQPQVRTVVAFLARNIAQLGLHVYRRVSDTDRERVTDHPLAKLLARPLPQTKLTRFGLMFRVVADLCIYDAAFVVKVRDGSGSVVGLIPVPAAWVAPEGGSWIAPHAYRIAGGSEVPAGDVIHLHGYATDSLWGGTSPLESLRSVLIEEHEANRHRQQMWRNGARTSGFIQRPVPKGGRDWSDEARERFKREFADLYTGDGPGAGGVPVLEDGMTYVPAGLDPRAAQYIEARKLTREEVAAAYFVPPPLVGILDHATFSNIRAQHEHLYQDTLGPLLTQIDEAFEAQLADEFGDLYLEFNIQEKLRGSFEEQAAAASTSAGAPWMTVNEVRARNNLPALDGGDELVTPLNVAKGGQASPRDSAPDPSVRDDDRSKTRTIHVKAGAPERAVTRAERELSAFFGRQARSLSSLLGAAKASRPLTKDAADAVNWGRWQDELALVLSGINVSTASASASAALEEMGTDPDSSDFDSSDAVEWLMENAQGQAEASTETSRRQVEAALEGDDPPKALKALFAAWSTSRAAELAARQTMHVAGYTRVNEARKVFGSSARKTWRTTTRNPRATHSRLNGQTVPIDAKFSNGARWPGDSVLPAKEAAKCKCQLSITGVMEPDEE</sequence>
<dbReference type="Proteomes" id="UP000546642">
    <property type="component" value="Unassembled WGS sequence"/>
</dbReference>
<dbReference type="Pfam" id="PF04860">
    <property type="entry name" value="Phage_portal"/>
    <property type="match status" value="1"/>
</dbReference>
<proteinExistence type="predicted"/>
<feature type="region of interest" description="Disordered" evidence="1">
    <location>
        <begin position="389"/>
        <end position="415"/>
    </location>
</feature>
<name>A0A7W9YHR5_9ACTN</name>
<dbReference type="AlphaFoldDB" id="A0A7W9YHR5"/>
<dbReference type="InterPro" id="IPR006427">
    <property type="entry name" value="Portal_HK97"/>
</dbReference>
<comment type="caution">
    <text evidence="2">The sequence shown here is derived from an EMBL/GenBank/DDBJ whole genome shotgun (WGS) entry which is preliminary data.</text>
</comment>
<gene>
    <name evidence="2" type="ORF">HNR23_002245</name>
</gene>
<evidence type="ECO:0000313" key="2">
    <source>
        <dbReference type="EMBL" id="MBB6172185.1"/>
    </source>
</evidence>
<accession>A0A7W9YHR5</accession>
<dbReference type="NCBIfam" id="TIGR01537">
    <property type="entry name" value="portal_HK97"/>
    <property type="match status" value="1"/>
</dbReference>
<evidence type="ECO:0000256" key="1">
    <source>
        <dbReference type="SAM" id="MobiDB-lite"/>
    </source>
</evidence>
<keyword evidence="3" id="KW-1185">Reference proteome</keyword>
<organism evidence="2 3">
    <name type="scientific">Nocardiopsis mwathae</name>
    <dbReference type="NCBI Taxonomy" id="1472723"/>
    <lineage>
        <taxon>Bacteria</taxon>
        <taxon>Bacillati</taxon>
        <taxon>Actinomycetota</taxon>
        <taxon>Actinomycetes</taxon>
        <taxon>Streptosporangiales</taxon>
        <taxon>Nocardiopsidaceae</taxon>
        <taxon>Nocardiopsis</taxon>
    </lineage>
</organism>
<evidence type="ECO:0000313" key="3">
    <source>
        <dbReference type="Proteomes" id="UP000546642"/>
    </source>
</evidence>
<reference evidence="2 3" key="1">
    <citation type="submission" date="2020-08" db="EMBL/GenBank/DDBJ databases">
        <title>Sequencing the genomes of 1000 actinobacteria strains.</title>
        <authorList>
            <person name="Klenk H.-P."/>
        </authorList>
    </citation>
    <scope>NUCLEOTIDE SEQUENCE [LARGE SCALE GENOMIC DNA]</scope>
    <source>
        <strain evidence="2 3">DSM 46659</strain>
    </source>
</reference>